<dbReference type="Proteomes" id="UP000076595">
    <property type="component" value="Chromosome"/>
</dbReference>
<keyword evidence="2" id="KW-1185">Reference proteome</keyword>
<proteinExistence type="predicted"/>
<evidence type="ECO:0000313" key="2">
    <source>
        <dbReference type="Proteomes" id="UP000076595"/>
    </source>
</evidence>
<organism evidence="1 2">
    <name type="scientific">Acetobacter oryzifermentans</name>
    <dbReference type="NCBI Taxonomy" id="1633874"/>
    <lineage>
        <taxon>Bacteria</taxon>
        <taxon>Pseudomonadati</taxon>
        <taxon>Pseudomonadota</taxon>
        <taxon>Alphaproteobacteria</taxon>
        <taxon>Acetobacterales</taxon>
        <taxon>Acetobacteraceae</taxon>
        <taxon>Acetobacter</taxon>
    </lineage>
</organism>
<protein>
    <submittedName>
        <fullName evidence="1">Uncharacterized protein</fullName>
    </submittedName>
</protein>
<gene>
    <name evidence="1" type="ORF">WG31_01970</name>
</gene>
<sequence>MFAKVPEAFERRNLERMSDAEIGEALFNASLTAPTVRCNFRRTKPELQAFLKEGARAITQIWHDLEEEERVGRTYKPQEVKVRQKALA</sequence>
<dbReference type="EMBL" id="CP011120">
    <property type="protein sequence ID" value="ANA12929.1"/>
    <property type="molecule type" value="Genomic_DNA"/>
</dbReference>
<reference evidence="1 2" key="1">
    <citation type="submission" date="2015-03" db="EMBL/GenBank/DDBJ databases">
        <title>Genome study of Acetobacter sp. SLV-7.</title>
        <authorList>
            <person name="Cho G.Y."/>
            <person name="Jeon C.O."/>
        </authorList>
    </citation>
    <scope>NUCLEOTIDE SEQUENCE [LARGE SCALE GENOMIC DNA]</scope>
    <source>
        <strain evidence="1 2">SLV-7</strain>
    </source>
</reference>
<evidence type="ECO:0000313" key="1">
    <source>
        <dbReference type="EMBL" id="ANA12929.1"/>
    </source>
</evidence>
<accession>A0ABN4NLZ6</accession>
<name>A0ABN4NLZ6_9PROT</name>